<evidence type="ECO:0000256" key="5">
    <source>
        <dbReference type="ARBA" id="ARBA00022741"/>
    </source>
</evidence>
<dbReference type="NCBIfam" id="TIGR00574">
    <property type="entry name" value="dnl1"/>
    <property type="match status" value="1"/>
</dbReference>
<protein>
    <recommendedName>
        <fullName evidence="13">DNA ligase</fullName>
        <ecNumber evidence="13">6.5.1.1</ecNumber>
    </recommendedName>
</protein>
<comment type="similarity">
    <text evidence="14">Belongs to the ATP-dependent DNA ligase family.</text>
</comment>
<dbReference type="GO" id="GO:0003677">
    <property type="term" value="F:DNA binding"/>
    <property type="evidence" value="ECO:0007669"/>
    <property type="project" value="InterPro"/>
</dbReference>
<accession>A0A2T0U7U0</accession>
<dbReference type="Pfam" id="PF01068">
    <property type="entry name" value="DNA_ligase_A_M"/>
    <property type="match status" value="1"/>
</dbReference>
<keyword evidence="11" id="KW-0131">Cell cycle</keyword>
<dbReference type="InterPro" id="IPR016059">
    <property type="entry name" value="DNA_ligase_ATP-dep_CS"/>
</dbReference>
<dbReference type="Proteomes" id="UP000237822">
    <property type="component" value="Unassembled WGS sequence"/>
</dbReference>
<keyword evidence="5 13" id="KW-0547">Nucleotide-binding</keyword>
<keyword evidence="4" id="KW-0479">Metal-binding</keyword>
<dbReference type="GO" id="GO:0006260">
    <property type="term" value="P:DNA replication"/>
    <property type="evidence" value="ECO:0007669"/>
    <property type="project" value="UniProtKB-KW"/>
</dbReference>
<dbReference type="EC" id="6.5.1.1" evidence="13"/>
<evidence type="ECO:0000256" key="11">
    <source>
        <dbReference type="ARBA" id="ARBA00023306"/>
    </source>
</evidence>
<dbReference type="EMBL" id="PVTI01000026">
    <property type="protein sequence ID" value="PRY53991.1"/>
    <property type="molecule type" value="Genomic_DNA"/>
</dbReference>
<dbReference type="GO" id="GO:0005524">
    <property type="term" value="F:ATP binding"/>
    <property type="evidence" value="ECO:0007669"/>
    <property type="project" value="UniProtKB-KW"/>
</dbReference>
<dbReference type="GO" id="GO:0006310">
    <property type="term" value="P:DNA recombination"/>
    <property type="evidence" value="ECO:0007669"/>
    <property type="project" value="UniProtKB-KW"/>
</dbReference>
<dbReference type="GO" id="GO:0046872">
    <property type="term" value="F:metal ion binding"/>
    <property type="evidence" value="ECO:0007669"/>
    <property type="project" value="UniProtKB-KW"/>
</dbReference>
<evidence type="ECO:0000256" key="9">
    <source>
        <dbReference type="ARBA" id="ARBA00023172"/>
    </source>
</evidence>
<dbReference type="PROSITE" id="PS50160">
    <property type="entry name" value="DNA_LIGASE_A3"/>
    <property type="match status" value="1"/>
</dbReference>
<dbReference type="InterPro" id="IPR036599">
    <property type="entry name" value="DNA_ligase_N_sf"/>
</dbReference>
<keyword evidence="1 13" id="KW-0436">Ligase</keyword>
<evidence type="ECO:0000256" key="1">
    <source>
        <dbReference type="ARBA" id="ARBA00022598"/>
    </source>
</evidence>
<evidence type="ECO:0000313" key="16">
    <source>
        <dbReference type="EMBL" id="PRY53991.1"/>
    </source>
</evidence>
<reference evidence="16 17" key="1">
    <citation type="submission" date="2018-03" db="EMBL/GenBank/DDBJ databases">
        <title>Genomic Encyclopedia of Archaeal and Bacterial Type Strains, Phase II (KMG-II): from individual species to whole genera.</title>
        <authorList>
            <person name="Goeker M."/>
        </authorList>
    </citation>
    <scope>NUCLEOTIDE SEQUENCE [LARGE SCALE GENOMIC DNA]</scope>
    <source>
        <strain evidence="16 17">ATCC BAA-1496</strain>
    </source>
</reference>
<keyword evidence="3" id="KW-0235">DNA replication</keyword>
<evidence type="ECO:0000256" key="14">
    <source>
        <dbReference type="RuleBase" id="RU004196"/>
    </source>
</evidence>
<proteinExistence type="inferred from homology"/>
<evidence type="ECO:0000256" key="10">
    <source>
        <dbReference type="ARBA" id="ARBA00023204"/>
    </source>
</evidence>
<evidence type="ECO:0000256" key="8">
    <source>
        <dbReference type="ARBA" id="ARBA00022842"/>
    </source>
</evidence>
<dbReference type="Gene3D" id="3.30.470.30">
    <property type="entry name" value="DNA ligase/mRNA capping enzyme"/>
    <property type="match status" value="1"/>
</dbReference>
<sequence>MPDGGMPLARLVDAAAALAATRSRTTKTQVLAEVLRDLDPAEAEAAVGLLLGKLRQGSIGLGYRTVLAAKRSAGVRGAGDTPLTVADVDAVLDEIAGLAGSGSAGARSAALTALLERASAEEQDFLVRAFTGEVRTGALEGVLTDGLAKAVGLPVADVRRAVMLSGSLPGTVRLALTSPEALADVGLRVFTPVQPMLASTAATAEAALEVTGEASVEHKLDGARIQVHRDGDEVRVYTRSLADVTARVPEIVEATRALPVESVILDGETLMLDDDGAPRPFQDTMSRFGAGETREQVLAPRFFDVLHLDGEDLIDRPLRDRLATLERIAPAYRIDGEVTADPAVAERVSRDALAHGHEGVMVKAVDSLYAAGRRGKHWVKVKPVHTFDLVVIGVERGSGRRQGWLSNLHLGARDPEGEFGPAGGFVMVGKTFKGLTDELLRWQTETFPEFATDDTGWALTLRPEVVVEIAIDGVQRSSRYPGGVALRFARVKRYRVEGAPRQGAVPDVKPADEADTIQTLRAMLRD</sequence>
<evidence type="ECO:0000256" key="13">
    <source>
        <dbReference type="RuleBase" id="RU000617"/>
    </source>
</evidence>
<dbReference type="SUPFAM" id="SSF50249">
    <property type="entry name" value="Nucleic acid-binding proteins"/>
    <property type="match status" value="1"/>
</dbReference>
<dbReference type="InterPro" id="IPR050191">
    <property type="entry name" value="ATP-dep_DNA_ligase"/>
</dbReference>
<evidence type="ECO:0000313" key="17">
    <source>
        <dbReference type="Proteomes" id="UP000237822"/>
    </source>
</evidence>
<name>A0A2T0U7U0_9MICO</name>
<evidence type="ECO:0000256" key="7">
    <source>
        <dbReference type="ARBA" id="ARBA00022840"/>
    </source>
</evidence>
<dbReference type="Pfam" id="PF04679">
    <property type="entry name" value="DNA_ligase_A_C"/>
    <property type="match status" value="1"/>
</dbReference>
<dbReference type="Gene3D" id="1.10.3260.10">
    <property type="entry name" value="DNA ligase, ATP-dependent, N-terminal domain"/>
    <property type="match status" value="1"/>
</dbReference>
<evidence type="ECO:0000256" key="3">
    <source>
        <dbReference type="ARBA" id="ARBA00022705"/>
    </source>
</evidence>
<dbReference type="InterPro" id="IPR012308">
    <property type="entry name" value="DNA_ligase_ATP-dep_N"/>
</dbReference>
<keyword evidence="8" id="KW-0460">Magnesium</keyword>
<dbReference type="Pfam" id="PF04675">
    <property type="entry name" value="DNA_ligase_A_N"/>
    <property type="match status" value="1"/>
</dbReference>
<dbReference type="Gene3D" id="2.40.50.140">
    <property type="entry name" value="Nucleic acid-binding proteins"/>
    <property type="match status" value="1"/>
</dbReference>
<dbReference type="NCBIfam" id="NF002868">
    <property type="entry name" value="PRK03180.1"/>
    <property type="match status" value="1"/>
</dbReference>
<dbReference type="CDD" id="cd07901">
    <property type="entry name" value="Adenylation_DNA_ligase_Arch_LigB"/>
    <property type="match status" value="1"/>
</dbReference>
<comment type="caution">
    <text evidence="16">The sequence shown here is derived from an EMBL/GenBank/DDBJ whole genome shotgun (WGS) entry which is preliminary data.</text>
</comment>
<dbReference type="SUPFAM" id="SSF56091">
    <property type="entry name" value="DNA ligase/mRNA capping enzyme, catalytic domain"/>
    <property type="match status" value="1"/>
</dbReference>
<evidence type="ECO:0000256" key="4">
    <source>
        <dbReference type="ARBA" id="ARBA00022723"/>
    </source>
</evidence>
<dbReference type="PROSITE" id="PS00697">
    <property type="entry name" value="DNA_LIGASE_A1"/>
    <property type="match status" value="1"/>
</dbReference>
<gene>
    <name evidence="16" type="ORF">BCF74_1265</name>
</gene>
<feature type="domain" description="ATP-dependent DNA ligase family profile" evidence="15">
    <location>
        <begin position="303"/>
        <end position="414"/>
    </location>
</feature>
<dbReference type="InterPro" id="IPR012309">
    <property type="entry name" value="DNA_ligase_ATP-dep_C"/>
</dbReference>
<keyword evidence="17" id="KW-1185">Reference proteome</keyword>
<dbReference type="InterPro" id="IPR012310">
    <property type="entry name" value="DNA_ligase_ATP-dep_cent"/>
</dbReference>
<keyword evidence="7 13" id="KW-0067">ATP-binding</keyword>
<dbReference type="GO" id="GO:0006281">
    <property type="term" value="P:DNA repair"/>
    <property type="evidence" value="ECO:0007669"/>
    <property type="project" value="UniProtKB-KW"/>
</dbReference>
<comment type="catalytic activity">
    <reaction evidence="12 13">
        <text>ATP + (deoxyribonucleotide)n-3'-hydroxyl + 5'-phospho-(deoxyribonucleotide)m = (deoxyribonucleotide)n+m + AMP + diphosphate.</text>
        <dbReference type="EC" id="6.5.1.1"/>
    </reaction>
</comment>
<dbReference type="InterPro" id="IPR000977">
    <property type="entry name" value="DNA_ligase_ATP-dep"/>
</dbReference>
<dbReference type="PANTHER" id="PTHR45674">
    <property type="entry name" value="DNA LIGASE 1/3 FAMILY MEMBER"/>
    <property type="match status" value="1"/>
</dbReference>
<keyword evidence="9 13" id="KW-0233">DNA recombination</keyword>
<evidence type="ECO:0000259" key="15">
    <source>
        <dbReference type="PROSITE" id="PS50160"/>
    </source>
</evidence>
<evidence type="ECO:0000256" key="12">
    <source>
        <dbReference type="ARBA" id="ARBA00034003"/>
    </source>
</evidence>
<dbReference type="GO" id="GO:0003910">
    <property type="term" value="F:DNA ligase (ATP) activity"/>
    <property type="evidence" value="ECO:0007669"/>
    <property type="project" value="UniProtKB-EC"/>
</dbReference>
<dbReference type="GO" id="GO:0071897">
    <property type="term" value="P:DNA biosynthetic process"/>
    <property type="evidence" value="ECO:0007669"/>
    <property type="project" value="InterPro"/>
</dbReference>
<evidence type="ECO:0000256" key="6">
    <source>
        <dbReference type="ARBA" id="ARBA00022763"/>
    </source>
</evidence>
<keyword evidence="10 13" id="KW-0234">DNA repair</keyword>
<keyword evidence="2" id="KW-0132">Cell division</keyword>
<dbReference type="AlphaFoldDB" id="A0A2T0U7U0"/>
<dbReference type="InterPro" id="IPR012340">
    <property type="entry name" value="NA-bd_OB-fold"/>
</dbReference>
<organism evidence="16 17">
    <name type="scientific">Knoellia remsis</name>
    <dbReference type="NCBI Taxonomy" id="407159"/>
    <lineage>
        <taxon>Bacteria</taxon>
        <taxon>Bacillati</taxon>
        <taxon>Actinomycetota</taxon>
        <taxon>Actinomycetes</taxon>
        <taxon>Micrococcales</taxon>
        <taxon>Intrasporangiaceae</taxon>
        <taxon>Knoellia</taxon>
    </lineage>
</organism>
<dbReference type="SUPFAM" id="SSF117018">
    <property type="entry name" value="ATP-dependent DNA ligase DNA-binding domain"/>
    <property type="match status" value="1"/>
</dbReference>
<dbReference type="PANTHER" id="PTHR45674:SF13">
    <property type="entry name" value="DNA LIGASE-RELATED"/>
    <property type="match status" value="1"/>
</dbReference>
<keyword evidence="6 13" id="KW-0227">DNA damage</keyword>
<dbReference type="GO" id="GO:0051301">
    <property type="term" value="P:cell division"/>
    <property type="evidence" value="ECO:0007669"/>
    <property type="project" value="UniProtKB-KW"/>
</dbReference>
<evidence type="ECO:0000256" key="2">
    <source>
        <dbReference type="ARBA" id="ARBA00022618"/>
    </source>
</evidence>